<reference evidence="20 21" key="1">
    <citation type="submission" date="2018-05" db="EMBL/GenBank/DDBJ databases">
        <title>Lactobacillus sanfranciscensis Ah4 draft denome sequence.</title>
        <authorList>
            <person name="Zhang G."/>
        </authorList>
    </citation>
    <scope>NUCLEOTIDE SEQUENCE [LARGE SCALE GENOMIC DNA]</scope>
    <source>
        <strain evidence="20 21">Ah4</strain>
    </source>
</reference>
<dbReference type="UniPathway" id="UPA00557">
    <property type="reaction ID" value="UER00614"/>
</dbReference>
<evidence type="ECO:0000256" key="8">
    <source>
        <dbReference type="ARBA" id="ARBA00022475"/>
    </source>
</evidence>
<evidence type="ECO:0000256" key="4">
    <source>
        <dbReference type="ARBA" id="ARBA00005189"/>
    </source>
</evidence>
<dbReference type="PROSITE" id="PS01315">
    <property type="entry name" value="CDS"/>
    <property type="match status" value="1"/>
</dbReference>
<evidence type="ECO:0000313" key="20">
    <source>
        <dbReference type="EMBL" id="TNK90810.1"/>
    </source>
</evidence>
<feature type="transmembrane region" description="Helical" evidence="19">
    <location>
        <begin position="109"/>
        <end position="126"/>
    </location>
</feature>
<dbReference type="GO" id="GO:0004605">
    <property type="term" value="F:phosphatidate cytidylyltransferase activity"/>
    <property type="evidence" value="ECO:0007669"/>
    <property type="project" value="UniProtKB-EC"/>
</dbReference>
<comment type="similarity">
    <text evidence="5 18">Belongs to the CDS family.</text>
</comment>
<keyword evidence="14" id="KW-0443">Lipid metabolism</keyword>
<dbReference type="GO" id="GO:0005886">
    <property type="term" value="C:plasma membrane"/>
    <property type="evidence" value="ECO:0007669"/>
    <property type="project" value="UniProtKB-SubCell"/>
</dbReference>
<keyword evidence="10 18" id="KW-0808">Transferase</keyword>
<evidence type="ECO:0000256" key="15">
    <source>
        <dbReference type="ARBA" id="ARBA00023136"/>
    </source>
</evidence>
<feature type="transmembrane region" description="Helical" evidence="19">
    <location>
        <begin position="173"/>
        <end position="191"/>
    </location>
</feature>
<evidence type="ECO:0000256" key="9">
    <source>
        <dbReference type="ARBA" id="ARBA00022516"/>
    </source>
</evidence>
<keyword evidence="12 18" id="KW-0548">Nucleotidyltransferase</keyword>
<sequence length="262" mass="28937">MKQRVITAIVALLIFIPVIIAGGYVIDFAAIVLGIIAMSEIFIMKKKMIISVEALISFIGISCLIVPTNFSNFLPEYLSPAFIFYVLVMLLLLATVFSKNRFNFDDAGVYTLGMMYIGFGFHYFIVARQDGLTTLLYALFIVWCTDSGAYFIGKHFGKNKLAKHISPNKTWEGSIGGTVIATIVCTIYLYFFPISGINLIVMIGFTIILSIFGQLGDLVESALKRFYGVKDSGKILPGHGGILDRFDSLLFVLPVLHLLGIV</sequence>
<evidence type="ECO:0000256" key="19">
    <source>
        <dbReference type="SAM" id="Phobius"/>
    </source>
</evidence>
<dbReference type="GO" id="GO:0016024">
    <property type="term" value="P:CDP-diacylglycerol biosynthetic process"/>
    <property type="evidence" value="ECO:0007669"/>
    <property type="project" value="UniProtKB-UniPathway"/>
</dbReference>
<keyword evidence="17" id="KW-1208">Phospholipid metabolism</keyword>
<comment type="caution">
    <text evidence="20">The sequence shown here is derived from an EMBL/GenBank/DDBJ whole genome shotgun (WGS) entry which is preliminary data.</text>
</comment>
<evidence type="ECO:0000256" key="6">
    <source>
        <dbReference type="ARBA" id="ARBA00012487"/>
    </source>
</evidence>
<dbReference type="Pfam" id="PF01148">
    <property type="entry name" value="CTP_transf_1"/>
    <property type="match status" value="1"/>
</dbReference>
<evidence type="ECO:0000256" key="3">
    <source>
        <dbReference type="ARBA" id="ARBA00005119"/>
    </source>
</evidence>
<dbReference type="PANTHER" id="PTHR46382:SF1">
    <property type="entry name" value="PHOSPHATIDATE CYTIDYLYLTRANSFERASE"/>
    <property type="match status" value="1"/>
</dbReference>
<feature type="transmembrane region" description="Helical" evidence="19">
    <location>
        <begin position="132"/>
        <end position="152"/>
    </location>
</feature>
<feature type="transmembrane region" description="Helical" evidence="19">
    <location>
        <begin position="6"/>
        <end position="36"/>
    </location>
</feature>
<evidence type="ECO:0000256" key="2">
    <source>
        <dbReference type="ARBA" id="ARBA00004651"/>
    </source>
</evidence>
<evidence type="ECO:0000256" key="17">
    <source>
        <dbReference type="ARBA" id="ARBA00023264"/>
    </source>
</evidence>
<dbReference type="AlphaFoldDB" id="A0A5C4TK17"/>
<feature type="transmembrane region" description="Helical" evidence="19">
    <location>
        <begin position="48"/>
        <end position="71"/>
    </location>
</feature>
<protein>
    <recommendedName>
        <fullName evidence="7 18">Phosphatidate cytidylyltransferase</fullName>
        <ecNumber evidence="6 18">2.7.7.41</ecNumber>
    </recommendedName>
</protein>
<keyword evidence="16" id="KW-0594">Phospholipid biosynthesis</keyword>
<accession>A0A5C4TK17</accession>
<dbReference type="Proteomes" id="UP000313312">
    <property type="component" value="Unassembled WGS sequence"/>
</dbReference>
<feature type="transmembrane region" description="Helical" evidence="19">
    <location>
        <begin position="197"/>
        <end position="215"/>
    </location>
</feature>
<comment type="pathway">
    <text evidence="4">Lipid metabolism.</text>
</comment>
<dbReference type="RefSeq" id="WP_056957861.1">
    <property type="nucleotide sequence ID" value="NZ_BAAAXT010000002.1"/>
</dbReference>
<feature type="transmembrane region" description="Helical" evidence="19">
    <location>
        <begin position="77"/>
        <end position="97"/>
    </location>
</feature>
<evidence type="ECO:0000256" key="10">
    <source>
        <dbReference type="ARBA" id="ARBA00022679"/>
    </source>
</evidence>
<dbReference type="InterPro" id="IPR000374">
    <property type="entry name" value="PC_trans"/>
</dbReference>
<name>A0A5C4TK17_FRUSA</name>
<evidence type="ECO:0000256" key="12">
    <source>
        <dbReference type="ARBA" id="ARBA00022695"/>
    </source>
</evidence>
<evidence type="ECO:0000256" key="5">
    <source>
        <dbReference type="ARBA" id="ARBA00010185"/>
    </source>
</evidence>
<organism evidence="20 21">
    <name type="scientific">Fructilactobacillus sanfranciscensis</name>
    <name type="common">Lactobacillus sanfranciscensis</name>
    <dbReference type="NCBI Taxonomy" id="1625"/>
    <lineage>
        <taxon>Bacteria</taxon>
        <taxon>Bacillati</taxon>
        <taxon>Bacillota</taxon>
        <taxon>Bacilli</taxon>
        <taxon>Lactobacillales</taxon>
        <taxon>Lactobacillaceae</taxon>
        <taxon>Fructilactobacillus</taxon>
    </lineage>
</organism>
<dbReference type="EC" id="2.7.7.41" evidence="6 18"/>
<comment type="catalytic activity">
    <reaction evidence="1 18">
        <text>a 1,2-diacyl-sn-glycero-3-phosphate + CTP + H(+) = a CDP-1,2-diacyl-sn-glycerol + diphosphate</text>
        <dbReference type="Rhea" id="RHEA:16229"/>
        <dbReference type="ChEBI" id="CHEBI:15378"/>
        <dbReference type="ChEBI" id="CHEBI:33019"/>
        <dbReference type="ChEBI" id="CHEBI:37563"/>
        <dbReference type="ChEBI" id="CHEBI:58332"/>
        <dbReference type="ChEBI" id="CHEBI:58608"/>
        <dbReference type="EC" id="2.7.7.41"/>
    </reaction>
</comment>
<comment type="pathway">
    <text evidence="3 18">Phospholipid metabolism; CDP-diacylglycerol biosynthesis; CDP-diacylglycerol from sn-glycerol 3-phosphate: step 3/3.</text>
</comment>
<gene>
    <name evidence="20" type="ORF">DID87_02460</name>
</gene>
<proteinExistence type="inferred from homology"/>
<evidence type="ECO:0000256" key="16">
    <source>
        <dbReference type="ARBA" id="ARBA00023209"/>
    </source>
</evidence>
<keyword evidence="11 18" id="KW-0812">Transmembrane</keyword>
<evidence type="ECO:0000256" key="7">
    <source>
        <dbReference type="ARBA" id="ARBA00019373"/>
    </source>
</evidence>
<dbReference type="PANTHER" id="PTHR46382">
    <property type="entry name" value="PHOSPHATIDATE CYTIDYLYLTRANSFERASE"/>
    <property type="match status" value="1"/>
</dbReference>
<keyword evidence="13 19" id="KW-1133">Transmembrane helix</keyword>
<evidence type="ECO:0000256" key="18">
    <source>
        <dbReference type="RuleBase" id="RU003938"/>
    </source>
</evidence>
<comment type="subcellular location">
    <subcellularLocation>
        <location evidence="2">Cell membrane</location>
        <topology evidence="2">Multi-pass membrane protein</topology>
    </subcellularLocation>
</comment>
<evidence type="ECO:0000313" key="21">
    <source>
        <dbReference type="Proteomes" id="UP000313312"/>
    </source>
</evidence>
<keyword evidence="9" id="KW-0444">Lipid biosynthesis</keyword>
<keyword evidence="8" id="KW-1003">Cell membrane</keyword>
<evidence type="ECO:0000256" key="11">
    <source>
        <dbReference type="ARBA" id="ARBA00022692"/>
    </source>
</evidence>
<dbReference type="EMBL" id="QFCR01000004">
    <property type="protein sequence ID" value="TNK90810.1"/>
    <property type="molecule type" value="Genomic_DNA"/>
</dbReference>
<evidence type="ECO:0000256" key="13">
    <source>
        <dbReference type="ARBA" id="ARBA00022989"/>
    </source>
</evidence>
<evidence type="ECO:0000256" key="14">
    <source>
        <dbReference type="ARBA" id="ARBA00023098"/>
    </source>
</evidence>
<evidence type="ECO:0000256" key="1">
    <source>
        <dbReference type="ARBA" id="ARBA00001698"/>
    </source>
</evidence>
<keyword evidence="15 19" id="KW-0472">Membrane</keyword>